<protein>
    <submittedName>
        <fullName evidence="2">Biofilm formation regulatory protein BssR</fullName>
    </submittedName>
    <submittedName>
        <fullName evidence="1">Biofilm regulator bssR</fullName>
    </submittedName>
</protein>
<dbReference type="Pfam" id="PF10799">
    <property type="entry name" value="YliH"/>
    <property type="match status" value="1"/>
</dbReference>
<evidence type="ECO:0000313" key="2">
    <source>
        <dbReference type="EMBL" id="VFS64753.1"/>
    </source>
</evidence>
<evidence type="ECO:0000313" key="3">
    <source>
        <dbReference type="Proteomes" id="UP000078124"/>
    </source>
</evidence>
<evidence type="ECO:0000313" key="4">
    <source>
        <dbReference type="Proteomes" id="UP000345637"/>
    </source>
</evidence>
<dbReference type="AlphaFoldDB" id="A0A2X2DYM0"/>
<organism evidence="2 4">
    <name type="scientific">Raoultella planticola</name>
    <name type="common">Klebsiella planticola</name>
    <dbReference type="NCBI Taxonomy" id="575"/>
    <lineage>
        <taxon>Bacteria</taxon>
        <taxon>Pseudomonadati</taxon>
        <taxon>Pseudomonadota</taxon>
        <taxon>Gammaproteobacteria</taxon>
        <taxon>Enterobacterales</taxon>
        <taxon>Enterobacteriaceae</taxon>
        <taxon>Klebsiella/Raoultella group</taxon>
        <taxon>Raoultella</taxon>
    </lineage>
</organism>
<name>A0A2X2DYM0_RAOPL</name>
<dbReference type="EMBL" id="FLAC01000004">
    <property type="protein sequence ID" value="SAP72979.1"/>
    <property type="molecule type" value="Genomic_DNA"/>
</dbReference>
<dbReference type="Proteomes" id="UP000345637">
    <property type="component" value="Unassembled WGS sequence"/>
</dbReference>
<proteinExistence type="predicted"/>
<sequence>MMSVDRLYRNLLNKLINANIDLDAYLQLRKAKGYMSVSENEHLRDNLFELCGEMREYGLQLQHVLAPEEKDALRLAGGAIASAAVCLMSGHHDCPSYIAVNVETLERCLAELTMNIHKLNKQASVTHV</sequence>
<reference evidence="2 4" key="1">
    <citation type="submission" date="2019-03" db="EMBL/GenBank/DDBJ databases">
        <authorList>
            <consortium name="Pathogen Informatics"/>
        </authorList>
    </citation>
    <scope>NUCLEOTIDE SEQUENCE [LARGE SCALE GENOMIC DNA]</scope>
    <source>
        <strain evidence="1 3">2880STDY5682802</strain>
        <strain evidence="2 4">NCTC12998</strain>
    </source>
</reference>
<dbReference type="Proteomes" id="UP000078124">
    <property type="component" value="Unassembled WGS sequence"/>
</dbReference>
<dbReference type="InterPro" id="IPR020359">
    <property type="entry name" value="Biofilm_regulator_BssR"/>
</dbReference>
<gene>
    <name evidence="2" type="ORF">NCTC12998_02704</name>
    <name evidence="1" type="ORF">SAMEA2273876_01505</name>
</gene>
<accession>A0A2X2DYM0</accession>
<dbReference type="NCBIfam" id="NF008959">
    <property type="entry name" value="PRK12302.1"/>
    <property type="match status" value="1"/>
</dbReference>
<evidence type="ECO:0000313" key="1">
    <source>
        <dbReference type="EMBL" id="SAP72979.1"/>
    </source>
</evidence>
<dbReference type="EMBL" id="CAADJE010000022">
    <property type="protein sequence ID" value="VFS64753.1"/>
    <property type="molecule type" value="Genomic_DNA"/>
</dbReference>